<evidence type="ECO:0000313" key="2">
    <source>
        <dbReference type="EMBL" id="MCI49976.1"/>
    </source>
</evidence>
<dbReference type="EMBL" id="LXQA010409605">
    <property type="protein sequence ID" value="MCI49976.1"/>
    <property type="molecule type" value="Genomic_DNA"/>
</dbReference>
<reference evidence="2 3" key="1">
    <citation type="journal article" date="2018" name="Front. Plant Sci.">
        <title>Red Clover (Trifolium pratense) and Zigzag Clover (T. medium) - A Picture of Genomic Similarities and Differences.</title>
        <authorList>
            <person name="Dluhosova J."/>
            <person name="Istvanek J."/>
            <person name="Nedelnik J."/>
            <person name="Repkova J."/>
        </authorList>
    </citation>
    <scope>NUCLEOTIDE SEQUENCE [LARGE SCALE GENOMIC DNA]</scope>
    <source>
        <strain evidence="3">cv. 10/8</strain>
        <tissue evidence="2">Leaf</tissue>
    </source>
</reference>
<accession>A0A392SQ46</accession>
<name>A0A392SQ46_9FABA</name>
<keyword evidence="3" id="KW-1185">Reference proteome</keyword>
<proteinExistence type="predicted"/>
<feature type="non-terminal residue" evidence="2">
    <location>
        <position position="38"/>
    </location>
</feature>
<comment type="caution">
    <text evidence="2">The sequence shown here is derived from an EMBL/GenBank/DDBJ whole genome shotgun (WGS) entry which is preliminary data.</text>
</comment>
<protein>
    <submittedName>
        <fullName evidence="2">IQ-domain-containing protein</fullName>
    </submittedName>
</protein>
<organism evidence="2 3">
    <name type="scientific">Trifolium medium</name>
    <dbReference type="NCBI Taxonomy" id="97028"/>
    <lineage>
        <taxon>Eukaryota</taxon>
        <taxon>Viridiplantae</taxon>
        <taxon>Streptophyta</taxon>
        <taxon>Embryophyta</taxon>
        <taxon>Tracheophyta</taxon>
        <taxon>Spermatophyta</taxon>
        <taxon>Magnoliopsida</taxon>
        <taxon>eudicotyledons</taxon>
        <taxon>Gunneridae</taxon>
        <taxon>Pentapetalae</taxon>
        <taxon>rosids</taxon>
        <taxon>fabids</taxon>
        <taxon>Fabales</taxon>
        <taxon>Fabaceae</taxon>
        <taxon>Papilionoideae</taxon>
        <taxon>50 kb inversion clade</taxon>
        <taxon>NPAAA clade</taxon>
        <taxon>Hologalegina</taxon>
        <taxon>IRL clade</taxon>
        <taxon>Trifolieae</taxon>
        <taxon>Trifolium</taxon>
    </lineage>
</organism>
<evidence type="ECO:0000313" key="3">
    <source>
        <dbReference type="Proteomes" id="UP000265520"/>
    </source>
</evidence>
<sequence>MGKKGNWFSNVKKALSPDSKKSSKSKKKWFGKEKLQTS</sequence>
<feature type="region of interest" description="Disordered" evidence="1">
    <location>
        <begin position="1"/>
        <end position="38"/>
    </location>
</feature>
<dbReference type="AlphaFoldDB" id="A0A392SQ46"/>
<evidence type="ECO:0000256" key="1">
    <source>
        <dbReference type="SAM" id="MobiDB-lite"/>
    </source>
</evidence>
<dbReference type="Proteomes" id="UP000265520">
    <property type="component" value="Unassembled WGS sequence"/>
</dbReference>